<dbReference type="GO" id="GO:0006313">
    <property type="term" value="P:DNA transposition"/>
    <property type="evidence" value="ECO:0007669"/>
    <property type="project" value="InterPro"/>
</dbReference>
<dbReference type="AlphaFoldDB" id="A0A2C6DMP8"/>
<dbReference type="InterPro" id="IPR009057">
    <property type="entry name" value="Homeodomain-like_sf"/>
</dbReference>
<dbReference type="Proteomes" id="UP000224974">
    <property type="component" value="Unassembled WGS sequence"/>
</dbReference>
<dbReference type="SUPFAM" id="SSF46689">
    <property type="entry name" value="Homeodomain-like"/>
    <property type="match status" value="1"/>
</dbReference>
<name>A0A2C6DMP8_9GAMM</name>
<accession>A0A2C6DMP8</accession>
<comment type="similarity">
    <text evidence="1">Belongs to the transposase 8 family.</text>
</comment>
<gene>
    <name evidence="2" type="ORF">CRN84_12375</name>
</gene>
<dbReference type="RefSeq" id="WP_071605914.1">
    <property type="nucleotide sequence ID" value="NZ_CAADJA010000002.1"/>
</dbReference>
<dbReference type="InterPro" id="IPR002514">
    <property type="entry name" value="Transposase_8"/>
</dbReference>
<dbReference type="OrthoDB" id="7064550at2"/>
<proteinExistence type="inferred from homology"/>
<evidence type="ECO:0008006" key="4">
    <source>
        <dbReference type="Google" id="ProtNLM"/>
    </source>
</evidence>
<dbReference type="EMBL" id="PDDX01000001">
    <property type="protein sequence ID" value="PHI30081.1"/>
    <property type="molecule type" value="Genomic_DNA"/>
</dbReference>
<evidence type="ECO:0000256" key="1">
    <source>
        <dbReference type="ARBA" id="ARBA00009964"/>
    </source>
</evidence>
<dbReference type="GO" id="GO:0004803">
    <property type="term" value="F:transposase activity"/>
    <property type="evidence" value="ECO:0007669"/>
    <property type="project" value="InterPro"/>
</dbReference>
<reference evidence="3" key="1">
    <citation type="submission" date="2017-09" db="EMBL/GenBank/DDBJ databases">
        <title>FDA dAtabase for Regulatory Grade micrObial Sequences (FDA-ARGOS): Supporting development and validation of Infectious Disease Dx tests.</title>
        <authorList>
            <person name="Minogue T."/>
            <person name="Wolcott M."/>
            <person name="Wasieloski L."/>
            <person name="Aguilar W."/>
            <person name="Moore D."/>
            <person name="Tallon L."/>
            <person name="Sadzewicz L."/>
            <person name="Ott S."/>
            <person name="Zhao X."/>
            <person name="Nagaraj S."/>
            <person name="Vavikolanu K."/>
            <person name="Aluvathingal J."/>
            <person name="Nadendla S."/>
            <person name="Sichtig H."/>
        </authorList>
    </citation>
    <scope>NUCLEOTIDE SEQUENCE [LARGE SCALE GENOMIC DNA]</scope>
    <source>
        <strain evidence="3">FDAARGOS_387</strain>
    </source>
</reference>
<comment type="caution">
    <text evidence="2">The sequence shown here is derived from an EMBL/GenBank/DDBJ whole genome shotgun (WGS) entry which is preliminary data.</text>
</comment>
<organism evidence="2 3">
    <name type="scientific">Budvicia aquatica</name>
    <dbReference type="NCBI Taxonomy" id="82979"/>
    <lineage>
        <taxon>Bacteria</taxon>
        <taxon>Pseudomonadati</taxon>
        <taxon>Pseudomonadota</taxon>
        <taxon>Gammaproteobacteria</taxon>
        <taxon>Enterobacterales</taxon>
        <taxon>Budviciaceae</taxon>
        <taxon>Budvicia</taxon>
    </lineage>
</organism>
<sequence length="65" mass="7697">MGKYTLEFKLTAIKAYKTNSGGYKAIAHRFGIDHRTLRQWIATYRTCRQKWRGRYTVLSLAWLSL</sequence>
<keyword evidence="3" id="KW-1185">Reference proteome</keyword>
<dbReference type="Gene3D" id="1.10.10.60">
    <property type="entry name" value="Homeodomain-like"/>
    <property type="match status" value="1"/>
</dbReference>
<dbReference type="Pfam" id="PF01527">
    <property type="entry name" value="HTH_Tnp_1"/>
    <property type="match status" value="1"/>
</dbReference>
<dbReference type="GO" id="GO:0003677">
    <property type="term" value="F:DNA binding"/>
    <property type="evidence" value="ECO:0007669"/>
    <property type="project" value="InterPro"/>
</dbReference>
<evidence type="ECO:0000313" key="3">
    <source>
        <dbReference type="Proteomes" id="UP000224974"/>
    </source>
</evidence>
<protein>
    <recommendedName>
        <fullName evidence="4">Transposase</fullName>
    </recommendedName>
</protein>
<evidence type="ECO:0000313" key="2">
    <source>
        <dbReference type="EMBL" id="PHI30081.1"/>
    </source>
</evidence>